<keyword evidence="3" id="KW-1185">Reference proteome</keyword>
<organism evidence="2 3">
    <name type="scientific">Vibrio aquimaris</name>
    <dbReference type="NCBI Taxonomy" id="2587862"/>
    <lineage>
        <taxon>Bacteria</taxon>
        <taxon>Pseudomonadati</taxon>
        <taxon>Pseudomonadota</taxon>
        <taxon>Gammaproteobacteria</taxon>
        <taxon>Vibrionales</taxon>
        <taxon>Vibrionaceae</taxon>
        <taxon>Vibrio</taxon>
    </lineage>
</organism>
<gene>
    <name evidence="2" type="ORF">FIV01_17610</name>
</gene>
<evidence type="ECO:0000256" key="1">
    <source>
        <dbReference type="SAM" id="MobiDB-lite"/>
    </source>
</evidence>
<evidence type="ECO:0000313" key="2">
    <source>
        <dbReference type="EMBL" id="QFT28211.1"/>
    </source>
</evidence>
<reference evidence="2 3" key="1">
    <citation type="submission" date="2019-10" db="EMBL/GenBank/DDBJ databases">
        <title>Complete genome sequence of Vibrio sp. strain THAF100, isolated from non-filtered water from the water column of tank 6 of a marine aquarium containing stony-coral fragments. Water maintained at 26 degree C.</title>
        <authorList>
            <person name="Ruckert C."/>
            <person name="Franco A."/>
            <person name="Kalinowski J."/>
            <person name="Glaeser S."/>
        </authorList>
    </citation>
    <scope>NUCLEOTIDE SEQUENCE [LARGE SCALE GENOMIC DNA]</scope>
    <source>
        <strain evidence="2 3">THAF100</strain>
        <plasmid evidence="3">pthaf100_a</plasmid>
    </source>
</reference>
<dbReference type="Gene3D" id="3.40.190.10">
    <property type="entry name" value="Periplasmic binding protein-like II"/>
    <property type="match status" value="2"/>
</dbReference>
<dbReference type="Proteomes" id="UP000326936">
    <property type="component" value="Plasmid pTHAF100_a"/>
</dbReference>
<geneLocation type="plasmid" evidence="3">
    <name>pthaf100_a</name>
</geneLocation>
<sequence length="252" mass="28488" precursor="true">MVCLMKRNSLASLLPKTLLILISMMWINTSSGTDKVIRIAIGEGHKALAKNPNYKLRAELPISEIYKEANIDFEFIYLPNERAIQSVVSGQYDALGLRISGLDKNPNIIKVDVPLGSFDVYFLSRGDRYINSLEDAKDETVVALHGARYVDALKHYKKLHLIHSEEQAALMLTKGRADLWLAPLPSYQLVKDTYPEIKISSPIVSRENVYHYIHASQAHQLERLENAAKRFLAKRQSQANAEQPNKSDKSDL</sequence>
<dbReference type="SUPFAM" id="SSF53850">
    <property type="entry name" value="Periplasmic binding protein-like II"/>
    <property type="match status" value="1"/>
</dbReference>
<keyword evidence="2" id="KW-0614">Plasmid</keyword>
<feature type="compositionally biased region" description="Polar residues" evidence="1">
    <location>
        <begin position="235"/>
        <end position="244"/>
    </location>
</feature>
<dbReference type="KEGG" id="vaq:FIV01_17610"/>
<dbReference type="OrthoDB" id="6838256at2"/>
<proteinExistence type="predicted"/>
<evidence type="ECO:0000313" key="3">
    <source>
        <dbReference type="Proteomes" id="UP000326936"/>
    </source>
</evidence>
<accession>A0A5P9CQI7</accession>
<protein>
    <submittedName>
        <fullName evidence="2">Bacterial extracellular solute-binding protein, family 3</fullName>
    </submittedName>
</protein>
<dbReference type="AlphaFoldDB" id="A0A5P9CQI7"/>
<name>A0A5P9CQI7_9VIBR</name>
<dbReference type="EMBL" id="CP045351">
    <property type="protein sequence ID" value="QFT28211.1"/>
    <property type="molecule type" value="Genomic_DNA"/>
</dbReference>
<feature type="region of interest" description="Disordered" evidence="1">
    <location>
        <begin position="233"/>
        <end position="252"/>
    </location>
</feature>